<dbReference type="KEGG" id="cbot:ATE48_11595"/>
<dbReference type="EMBL" id="CP013244">
    <property type="protein sequence ID" value="ANP48043.1"/>
    <property type="molecule type" value="Genomic_DNA"/>
</dbReference>
<dbReference type="SUPFAM" id="SSF48317">
    <property type="entry name" value="Acid phosphatase/Vanadium-dependent haloperoxidase"/>
    <property type="match status" value="1"/>
</dbReference>
<dbReference type="CDD" id="cd03392">
    <property type="entry name" value="PAP2_like_2"/>
    <property type="match status" value="1"/>
</dbReference>
<evidence type="ECO:0000259" key="2">
    <source>
        <dbReference type="SMART" id="SM00014"/>
    </source>
</evidence>
<dbReference type="InterPro" id="IPR036938">
    <property type="entry name" value="PAP2/HPO_sf"/>
</dbReference>
<keyword evidence="1" id="KW-1133">Transmembrane helix</keyword>
<dbReference type="AlphaFoldDB" id="A0A1B1AN96"/>
<dbReference type="PANTHER" id="PTHR14969:SF13">
    <property type="entry name" value="AT30094P"/>
    <property type="match status" value="1"/>
</dbReference>
<dbReference type="Proteomes" id="UP000092498">
    <property type="component" value="Chromosome"/>
</dbReference>
<keyword evidence="1" id="KW-0812">Transmembrane</keyword>
<accession>A0A1B1AN96</accession>
<feature type="transmembrane region" description="Helical" evidence="1">
    <location>
        <begin position="177"/>
        <end position="198"/>
    </location>
</feature>
<dbReference type="OrthoDB" id="9801622at2"/>
<evidence type="ECO:0000313" key="4">
    <source>
        <dbReference type="Proteomes" id="UP000092498"/>
    </source>
</evidence>
<dbReference type="PANTHER" id="PTHR14969">
    <property type="entry name" value="SPHINGOSINE-1-PHOSPHATE PHOSPHOHYDROLASE"/>
    <property type="match status" value="1"/>
</dbReference>
<dbReference type="Gene3D" id="1.20.144.10">
    <property type="entry name" value="Phosphatidic acid phosphatase type 2/haloperoxidase"/>
    <property type="match status" value="2"/>
</dbReference>
<organism evidence="3 4">
    <name type="scientific">Candidatus Viadribacter manganicus</name>
    <dbReference type="NCBI Taxonomy" id="1759059"/>
    <lineage>
        <taxon>Bacteria</taxon>
        <taxon>Pseudomonadati</taxon>
        <taxon>Pseudomonadota</taxon>
        <taxon>Alphaproteobacteria</taxon>
        <taxon>Hyphomonadales</taxon>
        <taxon>Hyphomonadaceae</taxon>
        <taxon>Candidatus Viadribacter</taxon>
    </lineage>
</organism>
<reference evidence="3 4" key="1">
    <citation type="submission" date="2015-11" db="EMBL/GenBank/DDBJ databases">
        <title>Whole-Genome Sequence of Candidatus Oderbacter manganicum from the National Park Lower Oder Valley, Germany.</title>
        <authorList>
            <person name="Braun B."/>
            <person name="Liere K."/>
            <person name="Szewzyk U."/>
        </authorList>
    </citation>
    <scope>NUCLEOTIDE SEQUENCE [LARGE SCALE GENOMIC DNA]</scope>
    <source>
        <strain evidence="3 4">OTSz_A_272</strain>
    </source>
</reference>
<gene>
    <name evidence="3" type="ORF">ATE48_11595</name>
</gene>
<keyword evidence="1" id="KW-0472">Membrane</keyword>
<evidence type="ECO:0000313" key="3">
    <source>
        <dbReference type="EMBL" id="ANP48043.1"/>
    </source>
</evidence>
<feature type="transmembrane region" description="Helical" evidence="1">
    <location>
        <begin position="12"/>
        <end position="34"/>
    </location>
</feature>
<feature type="transmembrane region" description="Helical" evidence="1">
    <location>
        <begin position="204"/>
        <end position="226"/>
    </location>
</feature>
<feature type="domain" description="Phosphatidic acid phosphatase type 2/haloperoxidase" evidence="2">
    <location>
        <begin position="106"/>
        <end position="219"/>
    </location>
</feature>
<protein>
    <recommendedName>
        <fullName evidence="2">Phosphatidic acid phosphatase type 2/haloperoxidase domain-containing protein</fullName>
    </recommendedName>
</protein>
<feature type="transmembrane region" description="Helical" evidence="1">
    <location>
        <begin position="106"/>
        <end position="127"/>
    </location>
</feature>
<dbReference type="InParanoid" id="A0A1B1AN96"/>
<keyword evidence="4" id="KW-1185">Reference proteome</keyword>
<dbReference type="InterPro" id="IPR000326">
    <property type="entry name" value="PAP2/HPO"/>
</dbReference>
<sequence>MRALNPRTWLNLARREIVPIAIFLGVALPLFAFMEIADEVGEGEARWFDESILLALRTADPADPIGPRWVETSVMDITTLGGFAVLALVTFMATGYLLVLKRWSDALTLLFATIGGTLISEGLKVGFNRPRPDLVAHVVETTSMSFPSGHAMLSAVTYLTLGALIARTQEKRWLRGYVLGGAILVTLLIGLTRVYLGVHWPTDVLAGWCLGAAWALLCWVAATWFANRISGMTSGQSRSSLAE</sequence>
<proteinExistence type="predicted"/>
<feature type="transmembrane region" description="Helical" evidence="1">
    <location>
        <begin position="77"/>
        <end position="99"/>
    </location>
</feature>
<evidence type="ECO:0000256" key="1">
    <source>
        <dbReference type="SAM" id="Phobius"/>
    </source>
</evidence>
<dbReference type="SMART" id="SM00014">
    <property type="entry name" value="acidPPc"/>
    <property type="match status" value="1"/>
</dbReference>
<name>A0A1B1AN96_9PROT</name>
<dbReference type="Pfam" id="PF01569">
    <property type="entry name" value="PAP2"/>
    <property type="match status" value="1"/>
</dbReference>
<dbReference type="STRING" id="1759059.ATE48_11595"/>
<feature type="transmembrane region" description="Helical" evidence="1">
    <location>
        <begin position="147"/>
        <end position="165"/>
    </location>
</feature>